<reference evidence="2 3" key="1">
    <citation type="submission" date="2020-02" db="EMBL/GenBank/DDBJ databases">
        <title>Draft genome sequence of Haematococcus lacustris strain NIES-144.</title>
        <authorList>
            <person name="Morimoto D."/>
            <person name="Nakagawa S."/>
            <person name="Yoshida T."/>
            <person name="Sawayama S."/>
        </authorList>
    </citation>
    <scope>NUCLEOTIDE SEQUENCE [LARGE SCALE GENOMIC DNA]</scope>
    <source>
        <strain evidence="2 3">NIES-144</strain>
    </source>
</reference>
<evidence type="ECO:0000256" key="1">
    <source>
        <dbReference type="SAM" id="MobiDB-lite"/>
    </source>
</evidence>
<evidence type="ECO:0000313" key="2">
    <source>
        <dbReference type="EMBL" id="GFH27382.1"/>
    </source>
</evidence>
<dbReference type="Proteomes" id="UP000485058">
    <property type="component" value="Unassembled WGS sequence"/>
</dbReference>
<evidence type="ECO:0000313" key="3">
    <source>
        <dbReference type="Proteomes" id="UP000485058"/>
    </source>
</evidence>
<feature type="non-terminal residue" evidence="2">
    <location>
        <position position="98"/>
    </location>
</feature>
<gene>
    <name evidence="2" type="ORF">HaLaN_25692</name>
</gene>
<name>A0A6A0A543_HAELA</name>
<comment type="caution">
    <text evidence="2">The sequence shown here is derived from an EMBL/GenBank/DDBJ whole genome shotgun (WGS) entry which is preliminary data.</text>
</comment>
<dbReference type="EMBL" id="BLLF01003453">
    <property type="protein sequence ID" value="GFH27382.1"/>
    <property type="molecule type" value="Genomic_DNA"/>
</dbReference>
<protein>
    <submittedName>
        <fullName evidence="2">Uncharacterized protein</fullName>
    </submittedName>
</protein>
<feature type="region of interest" description="Disordered" evidence="1">
    <location>
        <begin position="79"/>
        <end position="98"/>
    </location>
</feature>
<organism evidence="2 3">
    <name type="scientific">Haematococcus lacustris</name>
    <name type="common">Green alga</name>
    <name type="synonym">Haematococcus pluvialis</name>
    <dbReference type="NCBI Taxonomy" id="44745"/>
    <lineage>
        <taxon>Eukaryota</taxon>
        <taxon>Viridiplantae</taxon>
        <taxon>Chlorophyta</taxon>
        <taxon>core chlorophytes</taxon>
        <taxon>Chlorophyceae</taxon>
        <taxon>CS clade</taxon>
        <taxon>Chlamydomonadales</taxon>
        <taxon>Haematococcaceae</taxon>
        <taxon>Haematococcus</taxon>
    </lineage>
</organism>
<accession>A0A6A0A543</accession>
<feature type="non-terminal residue" evidence="2">
    <location>
        <position position="1"/>
    </location>
</feature>
<keyword evidence="3" id="KW-1185">Reference proteome</keyword>
<proteinExistence type="predicted"/>
<dbReference type="AlphaFoldDB" id="A0A6A0A543"/>
<sequence length="98" mass="10435">MLYSSTKPHPASIPVATIPVEQGVRLLPPSSGHCQDVLAAKAQLEHTRESFGSGNMSYHGHYHGMCASRLAPTYYGGCPGQARTKASHSHLQQHAGKG</sequence>